<reference evidence="3" key="3">
    <citation type="submission" date="2011-03" db="EMBL/GenBank/DDBJ databases">
        <title>Annotation of Magnaporthe poae ATCC 64411.</title>
        <authorList>
            <person name="Ma L.-J."/>
            <person name="Dead R."/>
            <person name="Young S.K."/>
            <person name="Zeng Q."/>
            <person name="Gargeya S."/>
            <person name="Fitzgerald M."/>
            <person name="Haas B."/>
            <person name="Abouelleil A."/>
            <person name="Alvarado L."/>
            <person name="Arachchi H.M."/>
            <person name="Berlin A."/>
            <person name="Brown A."/>
            <person name="Chapman S.B."/>
            <person name="Chen Z."/>
            <person name="Dunbar C."/>
            <person name="Freedman E."/>
            <person name="Gearin G."/>
            <person name="Gellesch M."/>
            <person name="Goldberg J."/>
            <person name="Griggs A."/>
            <person name="Gujja S."/>
            <person name="Heiman D."/>
            <person name="Howarth C."/>
            <person name="Larson L."/>
            <person name="Lui A."/>
            <person name="MacDonald P.J.P."/>
            <person name="Mehta T."/>
            <person name="Montmayeur A."/>
            <person name="Murphy C."/>
            <person name="Neiman D."/>
            <person name="Pearson M."/>
            <person name="Priest M."/>
            <person name="Roberts A."/>
            <person name="Saif S."/>
            <person name="Shea T."/>
            <person name="Shenoy N."/>
            <person name="Sisk P."/>
            <person name="Stolte C."/>
            <person name="Sykes S."/>
            <person name="Yandava C."/>
            <person name="Wortman J."/>
            <person name="Nusbaum C."/>
            <person name="Birren B."/>
        </authorList>
    </citation>
    <scope>NUCLEOTIDE SEQUENCE</scope>
    <source>
        <strain evidence="3">ATCC 64411</strain>
    </source>
</reference>
<keyword evidence="2" id="KW-0812">Transmembrane</keyword>
<keyword evidence="5" id="KW-1185">Reference proteome</keyword>
<dbReference type="OrthoDB" id="5566198at2759"/>
<proteinExistence type="predicted"/>
<reference evidence="4" key="5">
    <citation type="submission" date="2015-06" db="UniProtKB">
        <authorList>
            <consortium name="EnsemblFungi"/>
        </authorList>
    </citation>
    <scope>IDENTIFICATION</scope>
    <source>
        <strain evidence="4">ATCC 64411</strain>
    </source>
</reference>
<organism evidence="4 5">
    <name type="scientific">Magnaporthiopsis poae (strain ATCC 64411 / 73-15)</name>
    <name type="common">Kentucky bluegrass fungus</name>
    <name type="synonym">Magnaporthe poae</name>
    <dbReference type="NCBI Taxonomy" id="644358"/>
    <lineage>
        <taxon>Eukaryota</taxon>
        <taxon>Fungi</taxon>
        <taxon>Dikarya</taxon>
        <taxon>Ascomycota</taxon>
        <taxon>Pezizomycotina</taxon>
        <taxon>Sordariomycetes</taxon>
        <taxon>Sordariomycetidae</taxon>
        <taxon>Magnaporthales</taxon>
        <taxon>Magnaporthaceae</taxon>
        <taxon>Magnaporthiopsis</taxon>
    </lineage>
</organism>
<sequence length="138" mass="14322">MLCPRFLGRQSLSALFSPGFIIIGASLSHRLRPPSSLRAFLHPDSILTVKLRANNVFVAFATIAAGAVAAVRLGQPGKAIAGRDSLGVSVRNPNQLPAKRQAGADDDAKVSPWATALVAIASAIPRDLGTGKVGSNSR</sequence>
<evidence type="ECO:0000256" key="1">
    <source>
        <dbReference type="SAM" id="MobiDB-lite"/>
    </source>
</evidence>
<keyword evidence="2" id="KW-1133">Transmembrane helix</keyword>
<reference evidence="5" key="2">
    <citation type="submission" date="2010-05" db="EMBL/GenBank/DDBJ databases">
        <title>The genome sequence of Magnaporthe poae strain ATCC 64411.</title>
        <authorList>
            <person name="Ma L.-J."/>
            <person name="Dead R."/>
            <person name="Young S."/>
            <person name="Zeng Q."/>
            <person name="Koehrsen M."/>
            <person name="Alvarado L."/>
            <person name="Berlin A."/>
            <person name="Chapman S.B."/>
            <person name="Chen Z."/>
            <person name="Freedman E."/>
            <person name="Gellesch M."/>
            <person name="Goldberg J."/>
            <person name="Griggs A."/>
            <person name="Gujja S."/>
            <person name="Heilman E.R."/>
            <person name="Heiman D."/>
            <person name="Hepburn T."/>
            <person name="Howarth C."/>
            <person name="Jen D."/>
            <person name="Larson L."/>
            <person name="Mehta T."/>
            <person name="Neiman D."/>
            <person name="Pearson M."/>
            <person name="Roberts A."/>
            <person name="Saif S."/>
            <person name="Shea T."/>
            <person name="Shenoy N."/>
            <person name="Sisk P."/>
            <person name="Stolte C."/>
            <person name="Sykes S."/>
            <person name="Walk T."/>
            <person name="White J."/>
            <person name="Yandava C."/>
            <person name="Haas B."/>
            <person name="Nusbaum C."/>
            <person name="Birren B."/>
        </authorList>
    </citation>
    <scope>NUCLEOTIDE SEQUENCE [LARGE SCALE GENOMIC DNA]</scope>
    <source>
        <strain evidence="5">ATCC 64411 / 73-15</strain>
    </source>
</reference>
<dbReference type="EnsemblFungi" id="MAPG_00485T0">
    <property type="protein sequence ID" value="MAPG_00485T0"/>
    <property type="gene ID" value="MAPG_00485"/>
</dbReference>
<feature type="region of interest" description="Disordered" evidence="1">
    <location>
        <begin position="88"/>
        <end position="107"/>
    </location>
</feature>
<accession>A0A0C4DL47</accession>
<gene>
    <name evidence="3" type="ORF">MAPG_00485</name>
</gene>
<dbReference type="VEuPathDB" id="FungiDB:MAPG_00485"/>
<evidence type="ECO:0000313" key="3">
    <source>
        <dbReference type="EMBL" id="KLU81395.1"/>
    </source>
</evidence>
<dbReference type="EMBL" id="GL876966">
    <property type="protein sequence ID" value="KLU81395.1"/>
    <property type="molecule type" value="Genomic_DNA"/>
</dbReference>
<reference evidence="4" key="4">
    <citation type="journal article" date="2015" name="G3 (Bethesda)">
        <title>Genome sequences of three phytopathogenic species of the Magnaporthaceae family of fungi.</title>
        <authorList>
            <person name="Okagaki L.H."/>
            <person name="Nunes C.C."/>
            <person name="Sailsbery J."/>
            <person name="Clay B."/>
            <person name="Brown D."/>
            <person name="John T."/>
            <person name="Oh Y."/>
            <person name="Young N."/>
            <person name="Fitzgerald M."/>
            <person name="Haas B.J."/>
            <person name="Zeng Q."/>
            <person name="Young S."/>
            <person name="Adiconis X."/>
            <person name="Fan L."/>
            <person name="Levin J.Z."/>
            <person name="Mitchell T.K."/>
            <person name="Okubara P.A."/>
            <person name="Farman M.L."/>
            <person name="Kohn L.M."/>
            <person name="Birren B."/>
            <person name="Ma L.-J."/>
            <person name="Dean R.A."/>
        </authorList>
    </citation>
    <scope>NUCLEOTIDE SEQUENCE</scope>
    <source>
        <strain evidence="4">ATCC 64411 / 73-15</strain>
    </source>
</reference>
<dbReference type="Proteomes" id="UP000011715">
    <property type="component" value="Unassembled WGS sequence"/>
</dbReference>
<dbReference type="EMBL" id="ADBL01000115">
    <property type="status" value="NOT_ANNOTATED_CDS"/>
    <property type="molecule type" value="Genomic_DNA"/>
</dbReference>
<evidence type="ECO:0000313" key="4">
    <source>
        <dbReference type="EnsemblFungi" id="MAPG_00485T0"/>
    </source>
</evidence>
<protein>
    <submittedName>
        <fullName evidence="3 4">Uncharacterized protein</fullName>
    </submittedName>
</protein>
<keyword evidence="2" id="KW-0472">Membrane</keyword>
<dbReference type="AlphaFoldDB" id="A0A0C4DL47"/>
<reference evidence="3" key="1">
    <citation type="submission" date="2010-05" db="EMBL/GenBank/DDBJ databases">
        <title>The Genome Sequence of Magnaporthe poae strain ATCC 64411.</title>
        <authorList>
            <consortium name="The Broad Institute Genome Sequencing Platform"/>
            <consortium name="Broad Institute Genome Sequencing Center for Infectious Disease"/>
            <person name="Ma L.-J."/>
            <person name="Dead R."/>
            <person name="Young S."/>
            <person name="Zeng Q."/>
            <person name="Koehrsen M."/>
            <person name="Alvarado L."/>
            <person name="Berlin A."/>
            <person name="Chapman S.B."/>
            <person name="Chen Z."/>
            <person name="Freedman E."/>
            <person name="Gellesch M."/>
            <person name="Goldberg J."/>
            <person name="Griggs A."/>
            <person name="Gujja S."/>
            <person name="Heilman E.R."/>
            <person name="Heiman D."/>
            <person name="Hepburn T."/>
            <person name="Howarth C."/>
            <person name="Jen D."/>
            <person name="Larson L."/>
            <person name="Mehta T."/>
            <person name="Neiman D."/>
            <person name="Pearson M."/>
            <person name="Roberts A."/>
            <person name="Saif S."/>
            <person name="Shea T."/>
            <person name="Shenoy N."/>
            <person name="Sisk P."/>
            <person name="Stolte C."/>
            <person name="Sykes S."/>
            <person name="Walk T."/>
            <person name="White J."/>
            <person name="Yandava C."/>
            <person name="Haas B."/>
            <person name="Nusbaum C."/>
            <person name="Birren B."/>
        </authorList>
    </citation>
    <scope>NUCLEOTIDE SEQUENCE</scope>
    <source>
        <strain evidence="3">ATCC 64411</strain>
    </source>
</reference>
<feature type="transmembrane region" description="Helical" evidence="2">
    <location>
        <begin position="51"/>
        <end position="73"/>
    </location>
</feature>
<feature type="transmembrane region" description="Helical" evidence="2">
    <location>
        <begin position="12"/>
        <end position="31"/>
    </location>
</feature>
<evidence type="ECO:0000256" key="2">
    <source>
        <dbReference type="SAM" id="Phobius"/>
    </source>
</evidence>
<name>A0A0C4DL47_MAGP6</name>
<evidence type="ECO:0000313" key="5">
    <source>
        <dbReference type="Proteomes" id="UP000011715"/>
    </source>
</evidence>